<evidence type="ECO:0000313" key="2">
    <source>
        <dbReference type="EMBL" id="SOC80661.1"/>
    </source>
</evidence>
<evidence type="ECO:0000313" key="3">
    <source>
        <dbReference type="Proteomes" id="UP000219193"/>
    </source>
</evidence>
<sequence>MFVLLFSIVSLPGFAQEEPQIKVLEPAEFKQQITEDSIQFIDVRTPEEYKAGSIEGAENIDFLADDFFKNMEKFDKEEPLYLYCRSGNRSAKASARLSEMGFKQIIDLKGGYKAWKDFAEK</sequence>
<dbReference type="InterPro" id="IPR036873">
    <property type="entry name" value="Rhodanese-like_dom_sf"/>
</dbReference>
<keyword evidence="2" id="KW-0808">Transferase</keyword>
<dbReference type="InterPro" id="IPR001763">
    <property type="entry name" value="Rhodanese-like_dom"/>
</dbReference>
<dbReference type="Proteomes" id="UP000219193">
    <property type="component" value="Unassembled WGS sequence"/>
</dbReference>
<dbReference type="InterPro" id="IPR052367">
    <property type="entry name" value="Thiosulfate_ST/Rhodanese-like"/>
</dbReference>
<dbReference type="Gene3D" id="3.40.250.10">
    <property type="entry name" value="Rhodanese-like domain"/>
    <property type="match status" value="1"/>
</dbReference>
<dbReference type="PANTHER" id="PTHR45431">
    <property type="entry name" value="RHODANESE-LIKE DOMAIN-CONTAINING PROTEIN 15, CHLOROPLASTIC"/>
    <property type="match status" value="1"/>
</dbReference>
<dbReference type="SMART" id="SM00450">
    <property type="entry name" value="RHOD"/>
    <property type="match status" value="1"/>
</dbReference>
<dbReference type="EMBL" id="OCMF01000002">
    <property type="protein sequence ID" value="SOC80661.1"/>
    <property type="molecule type" value="Genomic_DNA"/>
</dbReference>
<keyword evidence="3" id="KW-1185">Reference proteome</keyword>
<dbReference type="PROSITE" id="PS50206">
    <property type="entry name" value="RHODANESE_3"/>
    <property type="match status" value="1"/>
</dbReference>
<name>A0A285X5Q5_9FLAO</name>
<dbReference type="Pfam" id="PF00581">
    <property type="entry name" value="Rhodanese"/>
    <property type="match status" value="1"/>
</dbReference>
<gene>
    <name evidence="2" type="ORF">SAMN06296241_2214</name>
</gene>
<dbReference type="CDD" id="cd00158">
    <property type="entry name" value="RHOD"/>
    <property type="match status" value="1"/>
</dbReference>
<dbReference type="AlphaFoldDB" id="A0A285X5Q5"/>
<evidence type="ECO:0000259" key="1">
    <source>
        <dbReference type="PROSITE" id="PS50206"/>
    </source>
</evidence>
<protein>
    <submittedName>
        <fullName evidence="2">Rhodanese-related sulfurtransferase</fullName>
    </submittedName>
</protein>
<feature type="domain" description="Rhodanese" evidence="1">
    <location>
        <begin position="34"/>
        <end position="120"/>
    </location>
</feature>
<dbReference type="GO" id="GO:0016740">
    <property type="term" value="F:transferase activity"/>
    <property type="evidence" value="ECO:0007669"/>
    <property type="project" value="UniProtKB-KW"/>
</dbReference>
<accession>A0A285X5Q5</accession>
<proteinExistence type="predicted"/>
<reference evidence="3" key="1">
    <citation type="submission" date="2017-09" db="EMBL/GenBank/DDBJ databases">
        <authorList>
            <person name="Varghese N."/>
            <person name="Submissions S."/>
        </authorList>
    </citation>
    <scope>NUCLEOTIDE SEQUENCE [LARGE SCALE GENOMIC DNA]</scope>
    <source>
        <strain evidence="3">CGMCC 1.12641</strain>
    </source>
</reference>
<dbReference type="SUPFAM" id="SSF52821">
    <property type="entry name" value="Rhodanese/Cell cycle control phosphatase"/>
    <property type="match status" value="1"/>
</dbReference>
<dbReference type="PANTHER" id="PTHR45431:SF3">
    <property type="entry name" value="RHODANESE-LIKE DOMAIN-CONTAINING PROTEIN 15, CHLOROPLASTIC"/>
    <property type="match status" value="1"/>
</dbReference>
<organism evidence="2 3">
    <name type="scientific">Salinimicrobium sediminis</name>
    <dbReference type="NCBI Taxonomy" id="1343891"/>
    <lineage>
        <taxon>Bacteria</taxon>
        <taxon>Pseudomonadati</taxon>
        <taxon>Bacteroidota</taxon>
        <taxon>Flavobacteriia</taxon>
        <taxon>Flavobacteriales</taxon>
        <taxon>Flavobacteriaceae</taxon>
        <taxon>Salinimicrobium</taxon>
    </lineage>
</organism>